<dbReference type="EMBL" id="VFPU01000001">
    <property type="protein sequence ID" value="TQM97475.1"/>
    <property type="molecule type" value="Genomic_DNA"/>
</dbReference>
<name>A0A543KQX4_9MICO</name>
<dbReference type="RefSeq" id="WP_141819061.1">
    <property type="nucleotide sequence ID" value="NZ_BAAAIL010000002.1"/>
</dbReference>
<evidence type="ECO:0000259" key="1">
    <source>
        <dbReference type="Pfam" id="PF13490"/>
    </source>
</evidence>
<feature type="domain" description="Putative zinc-finger" evidence="1">
    <location>
        <begin position="12"/>
        <end position="45"/>
    </location>
</feature>
<comment type="caution">
    <text evidence="2">The sequence shown here is derived from an EMBL/GenBank/DDBJ whole genome shotgun (WGS) entry which is preliminary data.</text>
</comment>
<evidence type="ECO:0000313" key="3">
    <source>
        <dbReference type="Proteomes" id="UP000315133"/>
    </source>
</evidence>
<evidence type="ECO:0000313" key="2">
    <source>
        <dbReference type="EMBL" id="TQM97475.1"/>
    </source>
</evidence>
<protein>
    <submittedName>
        <fullName evidence="2">Mycothiol system anti-sigma-R factor</fullName>
    </submittedName>
</protein>
<organism evidence="2 3">
    <name type="scientific">Ornithinimicrobium humiphilum</name>
    <dbReference type="NCBI Taxonomy" id="125288"/>
    <lineage>
        <taxon>Bacteria</taxon>
        <taxon>Bacillati</taxon>
        <taxon>Actinomycetota</taxon>
        <taxon>Actinomycetes</taxon>
        <taxon>Micrococcales</taxon>
        <taxon>Ornithinimicrobiaceae</taxon>
        <taxon>Ornithinimicrobium</taxon>
    </lineage>
</organism>
<dbReference type="Proteomes" id="UP000315133">
    <property type="component" value="Unassembled WGS sequence"/>
</dbReference>
<dbReference type="NCBIfam" id="TIGR03988">
    <property type="entry name" value="antisig_RsrA"/>
    <property type="match status" value="1"/>
</dbReference>
<reference evidence="2 3" key="1">
    <citation type="submission" date="2019-06" db="EMBL/GenBank/DDBJ databases">
        <title>Sequencing the genomes of 1000 actinobacteria strains.</title>
        <authorList>
            <person name="Klenk H.-P."/>
        </authorList>
    </citation>
    <scope>NUCLEOTIDE SEQUENCE [LARGE SCALE GENOMIC DNA]</scope>
    <source>
        <strain evidence="2 3">DSM 12362</strain>
    </source>
</reference>
<keyword evidence="3" id="KW-1185">Reference proteome</keyword>
<dbReference type="AlphaFoldDB" id="A0A543KQX4"/>
<accession>A0A543KQX4</accession>
<sequence>MSRHEEKGAADCADVVLRLFEYVDNEAGPVDRARIEAHLDQCGRCLAEYERDLLVKALVRRACACEQAPDTLRSQILTRITATATSVTVVEQRRPEQG</sequence>
<dbReference type="OrthoDB" id="3267840at2"/>
<dbReference type="InterPro" id="IPR024020">
    <property type="entry name" value="Anit_sigma_mycothiol_RsrA"/>
</dbReference>
<proteinExistence type="predicted"/>
<dbReference type="Pfam" id="PF13490">
    <property type="entry name" value="zf-HC2"/>
    <property type="match status" value="1"/>
</dbReference>
<gene>
    <name evidence="2" type="ORF">FB476_2387</name>
</gene>
<dbReference type="InterPro" id="IPR027383">
    <property type="entry name" value="Znf_put"/>
</dbReference>